<dbReference type="EMBL" id="MKKK01000017">
    <property type="protein sequence ID" value="OEY96928.1"/>
    <property type="molecule type" value="Genomic_DNA"/>
</dbReference>
<sequence>MMMIFGMFPFSIPTATYQQLQRSTNWRHPSNSRVGDMPAYQFIGRGEDTITLEGSIVPEFGSQMSITALRTMGDTGKAFPLISGTGKVYGLYILKDLQETQTYFFKDGLPRKIDFTIQLEQVQKAGTLIGSTASKLIGLAL</sequence>
<keyword evidence="2" id="KW-1185">Reference proteome</keyword>
<dbReference type="OrthoDB" id="1550902at2"/>
<dbReference type="InterPro" id="IPR016912">
    <property type="entry name" value="Phage_P2_GpU"/>
</dbReference>
<dbReference type="Pfam" id="PF06995">
    <property type="entry name" value="Phage_P2_GpU"/>
    <property type="match status" value="1"/>
</dbReference>
<reference evidence="1 2" key="1">
    <citation type="submission" date="2016-09" db="EMBL/GenBank/DDBJ databases">
        <authorList>
            <person name="Capua I."/>
            <person name="De Benedictis P."/>
            <person name="Joannis T."/>
            <person name="Lombin L.H."/>
            <person name="Cattoli G."/>
        </authorList>
    </citation>
    <scope>NUCLEOTIDE SEQUENCE [LARGE SCALE GENOMIC DNA]</scope>
    <source>
        <strain evidence="1 2">ANC 4671</strain>
    </source>
</reference>
<dbReference type="PIRSF" id="PIRSF029208">
    <property type="entry name" value="Phage_tail_GPU"/>
    <property type="match status" value="1"/>
</dbReference>
<dbReference type="RefSeq" id="WP_070069628.1">
    <property type="nucleotide sequence ID" value="NZ_MKKK01000017.1"/>
</dbReference>
<dbReference type="Proteomes" id="UP000185895">
    <property type="component" value="Unassembled WGS sequence"/>
</dbReference>
<evidence type="ECO:0000313" key="2">
    <source>
        <dbReference type="Proteomes" id="UP000185895"/>
    </source>
</evidence>
<evidence type="ECO:0000313" key="1">
    <source>
        <dbReference type="EMBL" id="OEY96928.1"/>
    </source>
</evidence>
<name>A0A1E7RC57_9GAMM</name>
<comment type="caution">
    <text evidence="1">The sequence shown here is derived from an EMBL/GenBank/DDBJ whole genome shotgun (WGS) entry which is preliminary data.</text>
</comment>
<gene>
    <name evidence="1" type="ORF">BJI46_11640</name>
</gene>
<protein>
    <submittedName>
        <fullName evidence="1">Oxidoreductase</fullName>
    </submittedName>
</protein>
<dbReference type="AlphaFoldDB" id="A0A1E7RC57"/>
<dbReference type="STRING" id="1262585.BJI46_11640"/>
<dbReference type="InterPro" id="IPR009734">
    <property type="entry name" value="Myoviridae_GpU"/>
</dbReference>
<proteinExistence type="predicted"/>
<organism evidence="1 2">
    <name type="scientific">Acinetobacter qingfengensis</name>
    <dbReference type="NCBI Taxonomy" id="1262585"/>
    <lineage>
        <taxon>Bacteria</taxon>
        <taxon>Pseudomonadati</taxon>
        <taxon>Pseudomonadota</taxon>
        <taxon>Gammaproteobacteria</taxon>
        <taxon>Moraxellales</taxon>
        <taxon>Moraxellaceae</taxon>
        <taxon>Acinetobacter</taxon>
    </lineage>
</organism>
<accession>A0A1E7RC57</accession>